<evidence type="ECO:0000256" key="6">
    <source>
        <dbReference type="ARBA" id="ARBA00022694"/>
    </source>
</evidence>
<dbReference type="Pfam" id="PF20258">
    <property type="entry name" value="tRNA_Me_trans_C"/>
    <property type="match status" value="1"/>
</dbReference>
<reference evidence="14 15" key="1">
    <citation type="submission" date="2024-01" db="EMBL/GenBank/DDBJ databases">
        <title>Comparative genomics of Cryptococcus and Kwoniella reveals pathogenesis evolution and contrasting modes of karyotype evolution via chromosome fusion or intercentromeric recombination.</title>
        <authorList>
            <person name="Coelho M.A."/>
            <person name="David-Palma M."/>
            <person name="Shea T."/>
            <person name="Bowers K."/>
            <person name="McGinley-Smith S."/>
            <person name="Mohammad A.W."/>
            <person name="Gnirke A."/>
            <person name="Yurkov A.M."/>
            <person name="Nowrousian M."/>
            <person name="Sun S."/>
            <person name="Cuomo C.A."/>
            <person name="Heitman J."/>
        </authorList>
    </citation>
    <scope>NUCLEOTIDE SEQUENCE [LARGE SCALE GENOMIC DNA]</scope>
    <source>
        <strain evidence="14">CBS 11374</strain>
    </source>
</reference>
<dbReference type="InterPro" id="IPR046885">
    <property type="entry name" value="MnmA-like_C"/>
</dbReference>
<keyword evidence="15" id="KW-1185">Reference proteome</keyword>
<keyword evidence="5" id="KW-0808">Transferase</keyword>
<keyword evidence="8" id="KW-0067">ATP-binding</keyword>
<keyword evidence="4" id="KW-0820">tRNA-binding</keyword>
<evidence type="ECO:0000256" key="5">
    <source>
        <dbReference type="ARBA" id="ARBA00022679"/>
    </source>
</evidence>
<evidence type="ECO:0000256" key="3">
    <source>
        <dbReference type="ARBA" id="ARBA00011953"/>
    </source>
</evidence>
<evidence type="ECO:0000256" key="10">
    <source>
        <dbReference type="ARBA" id="ARBA00023157"/>
    </source>
</evidence>
<evidence type="ECO:0000256" key="2">
    <source>
        <dbReference type="ARBA" id="ARBA00006191"/>
    </source>
</evidence>
<comment type="similarity">
    <text evidence="2">Belongs to the MnmA/TRMU family.</text>
</comment>
<dbReference type="Gene3D" id="2.40.30.10">
    <property type="entry name" value="Translation factors"/>
    <property type="match status" value="1"/>
</dbReference>
<dbReference type="Pfam" id="PF20259">
    <property type="entry name" value="tRNA_Me_trans_M"/>
    <property type="match status" value="1"/>
</dbReference>
<dbReference type="SUPFAM" id="SSF52402">
    <property type="entry name" value="Adenine nucleotide alpha hydrolases-like"/>
    <property type="match status" value="1"/>
</dbReference>
<feature type="domain" description="tRNA-specific 2-thiouridylase MnmA-like C-terminal" evidence="12">
    <location>
        <begin position="313"/>
        <end position="391"/>
    </location>
</feature>
<evidence type="ECO:0000259" key="13">
    <source>
        <dbReference type="Pfam" id="PF20259"/>
    </source>
</evidence>
<protein>
    <recommendedName>
        <fullName evidence="3">tRNA-5-taurinomethyluridine 2-sulfurtransferase</fullName>
        <ecNumber evidence="3">2.8.1.14</ecNumber>
    </recommendedName>
</protein>
<dbReference type="InterPro" id="IPR046884">
    <property type="entry name" value="MnmA-like_central"/>
</dbReference>
<dbReference type="InterPro" id="IPR004506">
    <property type="entry name" value="MnmA-like"/>
</dbReference>
<evidence type="ECO:0000256" key="9">
    <source>
        <dbReference type="ARBA" id="ARBA00022884"/>
    </source>
</evidence>
<keyword evidence="6" id="KW-0819">tRNA processing</keyword>
<dbReference type="Proteomes" id="UP001329825">
    <property type="component" value="Chromosome 11"/>
</dbReference>
<dbReference type="InterPro" id="IPR023382">
    <property type="entry name" value="MnmA-like_central_sf"/>
</dbReference>
<feature type="domain" description="tRNA-specific 2-thiouridylase MnmA-like central" evidence="13">
    <location>
        <begin position="237"/>
        <end position="294"/>
    </location>
</feature>
<evidence type="ECO:0000256" key="1">
    <source>
        <dbReference type="ARBA" id="ARBA00003986"/>
    </source>
</evidence>
<evidence type="ECO:0000256" key="7">
    <source>
        <dbReference type="ARBA" id="ARBA00022741"/>
    </source>
</evidence>
<comment type="function">
    <text evidence="1">Catalyzes the 2-thiolation of uridine at the wobble position (U34) of mitochondrial tRNA(Lys), tRNA(Glu) and tRNA(Gln). Required for the formation of 5-taurinomethyl-2-thiouridine (tm5s2U) of mitochondrial tRNA(Lys), tRNA(Glu), and tRNA(Gln) at the wobble position. ATP is required to activate the C2 atom of the wobble base.</text>
</comment>
<dbReference type="Gene3D" id="3.40.50.620">
    <property type="entry name" value="HUPs"/>
    <property type="match status" value="1"/>
</dbReference>
<keyword evidence="9" id="KW-0694">RNA-binding</keyword>
<dbReference type="CDD" id="cd01998">
    <property type="entry name" value="MnmA_TRMU-like"/>
    <property type="match status" value="1"/>
</dbReference>
<dbReference type="EMBL" id="CP141891">
    <property type="protein sequence ID" value="WRT70945.1"/>
    <property type="molecule type" value="Genomic_DNA"/>
</dbReference>
<evidence type="ECO:0000313" key="14">
    <source>
        <dbReference type="EMBL" id="WRT70945.1"/>
    </source>
</evidence>
<sequence length="399" mass="44261">MEDLGLKEGDHVTVAVSGGVDSATTLRILCEHPIHLDVVFMRNWDPLLSESPPPSATSSFSLSYKSTRGNAQSTCQWEKDWNDVQTISRSIGISPGKVKLIDLSKEYWSRVFEPAVNVWEKGATPNPDIDCNREIKFGALMEVLPSKSKHFLATGHYGRVDHTLNQAKLMRARDQTKDQTYYLSQMNEAQLSRTILPLGRLTKSTVRQLATYWNLSNANKEESMGVCFIGERGKFGDFISQYTSPPISPGNIVLPSGEMLGPHKGLWYYTIGQRAKIPNQLKPLFVAKKGVGENGQDILVVPGHDHPLLQCHQVTTDTFHWIHGAYPADLLARDDGKVNIQVRHRMEPVLGKVVKTGDGVTIDFPRPLIGVSPGQVAAVWYDDWCLGSGVIRETICGEA</sequence>
<dbReference type="NCBIfam" id="TIGR00420">
    <property type="entry name" value="trmU"/>
    <property type="match status" value="1"/>
</dbReference>
<dbReference type="GeneID" id="87960074"/>
<dbReference type="Pfam" id="PF03054">
    <property type="entry name" value="tRNA_Me_trans"/>
    <property type="match status" value="1"/>
</dbReference>
<evidence type="ECO:0000313" key="15">
    <source>
        <dbReference type="Proteomes" id="UP001329825"/>
    </source>
</evidence>
<dbReference type="InterPro" id="IPR014729">
    <property type="entry name" value="Rossmann-like_a/b/a_fold"/>
</dbReference>
<gene>
    <name evidence="14" type="ORF">IL334_007944</name>
</gene>
<dbReference type="RefSeq" id="XP_062795684.1">
    <property type="nucleotide sequence ID" value="XM_062939633.1"/>
</dbReference>
<evidence type="ECO:0000256" key="11">
    <source>
        <dbReference type="ARBA" id="ARBA00049564"/>
    </source>
</evidence>
<evidence type="ECO:0000256" key="4">
    <source>
        <dbReference type="ARBA" id="ARBA00022555"/>
    </source>
</evidence>
<evidence type="ECO:0000256" key="8">
    <source>
        <dbReference type="ARBA" id="ARBA00022840"/>
    </source>
</evidence>
<keyword evidence="7" id="KW-0547">Nucleotide-binding</keyword>
<evidence type="ECO:0000259" key="12">
    <source>
        <dbReference type="Pfam" id="PF20258"/>
    </source>
</evidence>
<comment type="catalytic activity">
    <reaction evidence="11">
        <text>5-taurinomethyluridine(34) in tRNA + S-sulfanyl-L-cysteinyl-[protein] + AH2 + ATP = 5-taurinomethyl-2-thiouridine(34) in tRNA + L-cysteinyl-[protein] + A + AMP + diphosphate + H(+)</text>
        <dbReference type="Rhea" id="RHEA:47040"/>
        <dbReference type="Rhea" id="RHEA-COMP:10131"/>
        <dbReference type="Rhea" id="RHEA-COMP:11726"/>
        <dbReference type="Rhea" id="RHEA-COMP:11732"/>
        <dbReference type="Rhea" id="RHEA-COMP:11733"/>
        <dbReference type="ChEBI" id="CHEBI:13193"/>
        <dbReference type="ChEBI" id="CHEBI:15378"/>
        <dbReference type="ChEBI" id="CHEBI:17499"/>
        <dbReference type="ChEBI" id="CHEBI:29950"/>
        <dbReference type="ChEBI" id="CHEBI:30616"/>
        <dbReference type="ChEBI" id="CHEBI:33019"/>
        <dbReference type="ChEBI" id="CHEBI:61963"/>
        <dbReference type="ChEBI" id="CHEBI:87171"/>
        <dbReference type="ChEBI" id="CHEBI:87172"/>
        <dbReference type="ChEBI" id="CHEBI:456215"/>
        <dbReference type="EC" id="2.8.1.14"/>
    </reaction>
</comment>
<organism evidence="14 15">
    <name type="scientific">Kwoniella shivajii</name>
    <dbReference type="NCBI Taxonomy" id="564305"/>
    <lineage>
        <taxon>Eukaryota</taxon>
        <taxon>Fungi</taxon>
        <taxon>Dikarya</taxon>
        <taxon>Basidiomycota</taxon>
        <taxon>Agaricomycotina</taxon>
        <taxon>Tremellomycetes</taxon>
        <taxon>Tremellales</taxon>
        <taxon>Cryptococcaceae</taxon>
        <taxon>Kwoniella</taxon>
    </lineage>
</organism>
<proteinExistence type="inferred from homology"/>
<dbReference type="Gene3D" id="2.30.30.280">
    <property type="entry name" value="Adenine nucleotide alpha hydrolases-like domains"/>
    <property type="match status" value="1"/>
</dbReference>
<dbReference type="PANTHER" id="PTHR11933:SF5">
    <property type="entry name" value="MITOCHONDRIAL TRNA-SPECIFIC 2-THIOURIDYLASE 1"/>
    <property type="match status" value="1"/>
</dbReference>
<keyword evidence="10" id="KW-1015">Disulfide bond</keyword>
<accession>A0ABZ1DA15</accession>
<dbReference type="NCBIfam" id="NF001138">
    <property type="entry name" value="PRK00143.1"/>
    <property type="match status" value="1"/>
</dbReference>
<dbReference type="PANTHER" id="PTHR11933">
    <property type="entry name" value="TRNA 5-METHYLAMINOMETHYL-2-THIOURIDYLATE -METHYLTRANSFERASE"/>
    <property type="match status" value="1"/>
</dbReference>
<dbReference type="EC" id="2.8.1.14" evidence="3"/>
<name>A0ABZ1DA15_9TREE</name>